<dbReference type="SUPFAM" id="SSF53756">
    <property type="entry name" value="UDP-Glycosyltransferase/glycogen phosphorylase"/>
    <property type="match status" value="1"/>
</dbReference>
<sequence length="578" mass="65975">MSSILYFNHHNIDHTPVFKLVSPPNAKLHAYKLPYSLTRTFLSHPQIKSQLRLGPIDLTAPLTEMLRFKLLQDLEKIYLLSQVCRRLPCHKIVVSSDFIPPLPLKIFSRTKKIQLADLDHWLAPADKLRSTFERQWFNLLTEVTTIIILIRHPLVTLKALLHPPKHHLQFSGSKSKSIVVFSNGLNLASYHSVFTQLKARTNVHIFTGRQSLLDRFYLSLYRQSNTLELDFTASPVVNRTHRLTRQLHRLSRELKLPRLSGLKLSFSLGFTPAMVNQLLHHNTRFLIDHWLVKFLRFYAAADFIFNQLKPKMVITTHDPGPTGVAFTLAARKQHLPTIVLLHGSPSHIHFFFSDKQVIWGPAMKRLLVNSGENPHRLILGGHPIYYDYLHYFRKFSSARGSKFTIGIITSGFGGHEAHQLQFFLTLLPQLADIKSPTRIIIRSHATQKLDSLKQLAHQLGLLDVIINPPLLLEEVIARSHLVITQDSTAALVPLVAAKPTIAIPLWSPLADRGYVLNSPAFFTLKPKTSLHQLIDTILDNPLLTSSQRRLQQRYLDQYCGPIDAKIGHRIAHQLEQLL</sequence>
<dbReference type="Proteomes" id="UP000177324">
    <property type="component" value="Unassembled WGS sequence"/>
</dbReference>
<reference evidence="1 2" key="1">
    <citation type="journal article" date="2016" name="Nat. Commun.">
        <title>Thousands of microbial genomes shed light on interconnected biogeochemical processes in an aquifer system.</title>
        <authorList>
            <person name="Anantharaman K."/>
            <person name="Brown C.T."/>
            <person name="Hug L.A."/>
            <person name="Sharon I."/>
            <person name="Castelle C.J."/>
            <person name="Probst A.J."/>
            <person name="Thomas B.C."/>
            <person name="Singh A."/>
            <person name="Wilkins M.J."/>
            <person name="Karaoz U."/>
            <person name="Brodie E.L."/>
            <person name="Williams K.H."/>
            <person name="Hubbard S.S."/>
            <person name="Banfield J.F."/>
        </authorList>
    </citation>
    <scope>NUCLEOTIDE SEQUENCE [LARGE SCALE GENOMIC DNA]</scope>
</reference>
<dbReference type="STRING" id="1797589.A2784_04085"/>
<comment type="caution">
    <text evidence="1">The sequence shown here is derived from an EMBL/GenBank/DDBJ whole genome shotgun (WGS) entry which is preliminary data.</text>
</comment>
<organism evidence="1 2">
    <name type="scientific">Candidatus Chisholmbacteria bacterium RIFCSPHIGHO2_01_FULL_48_12</name>
    <dbReference type="NCBI Taxonomy" id="1797589"/>
    <lineage>
        <taxon>Bacteria</taxon>
        <taxon>Candidatus Chisholmiibacteriota</taxon>
    </lineage>
</organism>
<accession>A0A1G1VNL3</accession>
<evidence type="ECO:0000313" key="2">
    <source>
        <dbReference type="Proteomes" id="UP000177324"/>
    </source>
</evidence>
<dbReference type="EMBL" id="MHCH01000036">
    <property type="protein sequence ID" value="OGY16989.1"/>
    <property type="molecule type" value="Genomic_DNA"/>
</dbReference>
<dbReference type="AlphaFoldDB" id="A0A1G1VNL3"/>
<name>A0A1G1VNL3_9BACT</name>
<proteinExistence type="predicted"/>
<protein>
    <submittedName>
        <fullName evidence="1">Uncharacterized protein</fullName>
    </submittedName>
</protein>
<gene>
    <name evidence="1" type="ORF">A2784_04085</name>
</gene>
<evidence type="ECO:0000313" key="1">
    <source>
        <dbReference type="EMBL" id="OGY16989.1"/>
    </source>
</evidence>